<dbReference type="STRING" id="1280847.SAMN04488036_10224"/>
<dbReference type="InterPro" id="IPR037066">
    <property type="entry name" value="Plug_dom_sf"/>
</dbReference>
<evidence type="ECO:0000256" key="3">
    <source>
        <dbReference type="ARBA" id="ARBA00022448"/>
    </source>
</evidence>
<dbReference type="Pfam" id="PF07715">
    <property type="entry name" value="Plug"/>
    <property type="match status" value="1"/>
</dbReference>
<dbReference type="OrthoDB" id="9796221at2"/>
<dbReference type="AlphaFoldDB" id="A0A1I4C5F8"/>
<accession>A0A1I4C5F8</accession>
<protein>
    <submittedName>
        <fullName evidence="14">Hemoglobin/transferrin/lactoferrin receptor protein</fullName>
    </submittedName>
</protein>
<comment type="similarity">
    <text evidence="2 9 10">Belongs to the TonB-dependent receptor family.</text>
</comment>
<evidence type="ECO:0000259" key="12">
    <source>
        <dbReference type="Pfam" id="PF00593"/>
    </source>
</evidence>
<evidence type="ECO:0000256" key="4">
    <source>
        <dbReference type="ARBA" id="ARBA00022452"/>
    </source>
</evidence>
<dbReference type="SUPFAM" id="SSF56935">
    <property type="entry name" value="Porins"/>
    <property type="match status" value="1"/>
</dbReference>
<evidence type="ECO:0000256" key="7">
    <source>
        <dbReference type="ARBA" id="ARBA00023136"/>
    </source>
</evidence>
<evidence type="ECO:0000256" key="9">
    <source>
        <dbReference type="PROSITE-ProRule" id="PRU01360"/>
    </source>
</evidence>
<keyword evidence="5 9" id="KW-0812">Transmembrane</keyword>
<dbReference type="InterPro" id="IPR039426">
    <property type="entry name" value="TonB-dep_rcpt-like"/>
</dbReference>
<organism evidence="14 15">
    <name type="scientific">Shimia haliotis</name>
    <dbReference type="NCBI Taxonomy" id="1280847"/>
    <lineage>
        <taxon>Bacteria</taxon>
        <taxon>Pseudomonadati</taxon>
        <taxon>Pseudomonadota</taxon>
        <taxon>Alphaproteobacteria</taxon>
        <taxon>Rhodobacterales</taxon>
        <taxon>Roseobacteraceae</taxon>
    </lineage>
</organism>
<sequence>MRASYTLRSALLCSVAFVAALPASAQDIIEGDAILLDEILLKKSKRDIKTDTATSETKIGQEEIDDRQATTIAELVDSVPGVTLVNGNTPTGSGINIRGFGANGTFGTDQKVLIQIDGASVGGEELYRIGTQLFTDPALYKSVRVLRGMGGSFEYGSGAVGGVVQLETKDASDFTGGEVGFRFRQTLQGSTNGSGLISSSIFAWQPTDNTEFLANYVYNTSKEYKDGDGNVVPNTDFTMPSLLLKGTAHFGEDRAHSVTLSYSDSTLEEFDVPYDAIGGNPAFGNVDRKFDTQQAVAKYRFNPSDNDLVDVEVVLSYADQFIEQSSVSGSGSSLYRDTQYETTKLLFKNTAAFSAGSTSHDLRTGVEFSNRSRLNQGTSAPGGNDQRLALFIVDEIDFGNGLTLTPGLRFEDQKLTGDITDAFPGSYNNSALMGGISAFYQFDSGWGLFGSAGYTVGMPPIDDLGNPTYATQPEKATNYEVGVSYANTGVFTDLDTVGFKLTAYKTHLWDVTSYVVPGTFSTPIDTVDLHGFELEALYSMDNGFYTDVNANIQRAKYFSTAAGGSGFWENIPADQLRLTLGKRFGNEIDLSWEVIATAKMDRTTTPSASHLINNVRATYRPQAGAFEGTEIRFGIENLFDVAYQPHLAERAAAGRTFKLSLAKTF</sequence>
<evidence type="ECO:0000256" key="5">
    <source>
        <dbReference type="ARBA" id="ARBA00022692"/>
    </source>
</evidence>
<feature type="domain" description="TonB-dependent receptor plug" evidence="13">
    <location>
        <begin position="50"/>
        <end position="163"/>
    </location>
</feature>
<evidence type="ECO:0000256" key="2">
    <source>
        <dbReference type="ARBA" id="ARBA00009810"/>
    </source>
</evidence>
<dbReference type="PROSITE" id="PS52016">
    <property type="entry name" value="TONB_DEPENDENT_REC_3"/>
    <property type="match status" value="1"/>
</dbReference>
<evidence type="ECO:0000313" key="15">
    <source>
        <dbReference type="Proteomes" id="UP000198851"/>
    </source>
</evidence>
<feature type="chain" id="PRO_5011756479" evidence="11">
    <location>
        <begin position="26"/>
        <end position="665"/>
    </location>
</feature>
<dbReference type="RefSeq" id="WP_093321453.1">
    <property type="nucleotide sequence ID" value="NZ_FOSZ01000002.1"/>
</dbReference>
<keyword evidence="14" id="KW-0675">Receptor</keyword>
<feature type="signal peptide" evidence="11">
    <location>
        <begin position="1"/>
        <end position="25"/>
    </location>
</feature>
<dbReference type="PANTHER" id="PTHR30069:SF41">
    <property type="entry name" value="HEME_HEMOPEXIN UTILIZATION PROTEIN C"/>
    <property type="match status" value="1"/>
</dbReference>
<dbReference type="EMBL" id="FOSZ01000002">
    <property type="protein sequence ID" value="SFK75341.1"/>
    <property type="molecule type" value="Genomic_DNA"/>
</dbReference>
<reference evidence="15" key="1">
    <citation type="submission" date="2016-10" db="EMBL/GenBank/DDBJ databases">
        <authorList>
            <person name="Varghese N."/>
            <person name="Submissions S."/>
        </authorList>
    </citation>
    <scope>NUCLEOTIDE SEQUENCE [LARGE SCALE GENOMIC DNA]</scope>
    <source>
        <strain evidence="15">DSM 28453</strain>
    </source>
</reference>
<dbReference type="GO" id="GO:0015344">
    <property type="term" value="F:siderophore uptake transmembrane transporter activity"/>
    <property type="evidence" value="ECO:0007669"/>
    <property type="project" value="TreeGrafter"/>
</dbReference>
<dbReference type="GO" id="GO:0044718">
    <property type="term" value="P:siderophore transmembrane transport"/>
    <property type="evidence" value="ECO:0007669"/>
    <property type="project" value="TreeGrafter"/>
</dbReference>
<dbReference type="InterPro" id="IPR012910">
    <property type="entry name" value="Plug_dom"/>
</dbReference>
<evidence type="ECO:0000256" key="10">
    <source>
        <dbReference type="RuleBase" id="RU003357"/>
    </source>
</evidence>
<keyword evidence="4 9" id="KW-1134">Transmembrane beta strand</keyword>
<dbReference type="Proteomes" id="UP000198851">
    <property type="component" value="Unassembled WGS sequence"/>
</dbReference>
<gene>
    <name evidence="14" type="ORF">SAMN04488036_10224</name>
</gene>
<dbReference type="CDD" id="cd01347">
    <property type="entry name" value="ligand_gated_channel"/>
    <property type="match status" value="1"/>
</dbReference>
<keyword evidence="11" id="KW-0732">Signal</keyword>
<dbReference type="GO" id="GO:0009279">
    <property type="term" value="C:cell outer membrane"/>
    <property type="evidence" value="ECO:0007669"/>
    <property type="project" value="UniProtKB-SubCell"/>
</dbReference>
<evidence type="ECO:0000256" key="6">
    <source>
        <dbReference type="ARBA" id="ARBA00023077"/>
    </source>
</evidence>
<evidence type="ECO:0000313" key="14">
    <source>
        <dbReference type="EMBL" id="SFK75341.1"/>
    </source>
</evidence>
<evidence type="ECO:0000256" key="1">
    <source>
        <dbReference type="ARBA" id="ARBA00004571"/>
    </source>
</evidence>
<evidence type="ECO:0000256" key="8">
    <source>
        <dbReference type="ARBA" id="ARBA00023237"/>
    </source>
</evidence>
<dbReference type="PANTHER" id="PTHR30069">
    <property type="entry name" value="TONB-DEPENDENT OUTER MEMBRANE RECEPTOR"/>
    <property type="match status" value="1"/>
</dbReference>
<keyword evidence="3 9" id="KW-0813">Transport</keyword>
<proteinExistence type="inferred from homology"/>
<dbReference type="Pfam" id="PF00593">
    <property type="entry name" value="TonB_dep_Rec_b-barrel"/>
    <property type="match status" value="1"/>
</dbReference>
<dbReference type="InterPro" id="IPR036942">
    <property type="entry name" value="Beta-barrel_TonB_sf"/>
</dbReference>
<keyword evidence="8 9" id="KW-0998">Cell outer membrane</keyword>
<comment type="subcellular location">
    <subcellularLocation>
        <location evidence="1 9">Cell outer membrane</location>
        <topology evidence="1 9">Multi-pass membrane protein</topology>
    </subcellularLocation>
</comment>
<dbReference type="Gene3D" id="2.40.170.20">
    <property type="entry name" value="TonB-dependent receptor, beta-barrel domain"/>
    <property type="match status" value="1"/>
</dbReference>
<dbReference type="InterPro" id="IPR000531">
    <property type="entry name" value="Beta-barrel_TonB"/>
</dbReference>
<name>A0A1I4C5F8_9RHOB</name>
<keyword evidence="7 9" id="KW-0472">Membrane</keyword>
<dbReference type="Gene3D" id="2.170.130.10">
    <property type="entry name" value="TonB-dependent receptor, plug domain"/>
    <property type="match status" value="1"/>
</dbReference>
<keyword evidence="6 10" id="KW-0798">TonB box</keyword>
<keyword evidence="15" id="KW-1185">Reference proteome</keyword>
<evidence type="ECO:0000259" key="13">
    <source>
        <dbReference type="Pfam" id="PF07715"/>
    </source>
</evidence>
<evidence type="ECO:0000256" key="11">
    <source>
        <dbReference type="SAM" id="SignalP"/>
    </source>
</evidence>
<feature type="domain" description="TonB-dependent receptor-like beta-barrel" evidence="12">
    <location>
        <begin position="260"/>
        <end position="638"/>
    </location>
</feature>